<protein>
    <recommendedName>
        <fullName evidence="4">DUF4270 domain-containing protein</fullName>
    </recommendedName>
</protein>
<dbReference type="PROSITE" id="PS51257">
    <property type="entry name" value="PROKAR_LIPOPROTEIN"/>
    <property type="match status" value="1"/>
</dbReference>
<feature type="signal peptide" evidence="1">
    <location>
        <begin position="1"/>
        <end position="20"/>
    </location>
</feature>
<name>A0ABQ1WGB8_9FLAO</name>
<organism evidence="2 3">
    <name type="scientific">Christiangramia forsetii</name>
    <dbReference type="NCBI Taxonomy" id="411153"/>
    <lineage>
        <taxon>Bacteria</taxon>
        <taxon>Pseudomonadati</taxon>
        <taxon>Bacteroidota</taxon>
        <taxon>Flavobacteriia</taxon>
        <taxon>Flavobacteriales</taxon>
        <taxon>Flavobacteriaceae</taxon>
        <taxon>Christiangramia</taxon>
    </lineage>
</organism>
<keyword evidence="1" id="KW-0732">Signal</keyword>
<evidence type="ECO:0000313" key="3">
    <source>
        <dbReference type="Proteomes" id="UP000605733"/>
    </source>
</evidence>
<feature type="chain" id="PRO_5045786568" description="DUF4270 domain-containing protein" evidence="1">
    <location>
        <begin position="21"/>
        <end position="531"/>
    </location>
</feature>
<keyword evidence="3" id="KW-1185">Reference proteome</keyword>
<dbReference type="EMBL" id="BMIX01000002">
    <property type="protein sequence ID" value="GGG28443.1"/>
    <property type="molecule type" value="Genomic_DNA"/>
</dbReference>
<evidence type="ECO:0008006" key="4">
    <source>
        <dbReference type="Google" id="ProtNLM"/>
    </source>
</evidence>
<sequence length="531" mass="59350">MILNKFFKMTAIVAVVFAFVACDEEFTEIGGEIINNPSNVETREVEVNAYSHKLNSVQTNNLNNYFLGTTNHPIYGESTASIVTQLSLSGPNPDFGDNVTLDSVVMTIPYYSSEIASSTSESNVEYQLDSVYGNGSFNLKIYETGFFLNDLDPDTDFEQRQKYFSDQQDAIEQNIIEQDLVGGPIYVDEDFSPSDQSYVSYEIAEGENDTVVNTPALRIKLPVNFFKQKIIDKEGSDELMNNANFRDYFRSLFIKAEPNAGEDLQILFNLSNQDAKINLYYTSENENADGEVERSRGAYTLNIAGNSKFNTYTGEFPEDILQKIQAQTEETGAENLYLKSQEGSMAIIELFPDVEVLENLREEELLVNEADLTFYINDDLTNGDLQPRRLYLYDVANNTIIADYALDATLNPSNPELSLTNFSEPVQVSEDGSGSFYTLRVTNHVSNLINNEEAENVKLGLVIVPNINTVAARDQQGNFIGPIMSSVRGSALIDQVPSGSLLSPYGTILHGNLSADDEKRLKLRIYYTNFN</sequence>
<dbReference type="Pfam" id="PF14092">
    <property type="entry name" value="DUF4270"/>
    <property type="match status" value="1"/>
</dbReference>
<comment type="caution">
    <text evidence="2">The sequence shown here is derived from an EMBL/GenBank/DDBJ whole genome shotgun (WGS) entry which is preliminary data.</text>
</comment>
<evidence type="ECO:0000313" key="2">
    <source>
        <dbReference type="EMBL" id="GGG28443.1"/>
    </source>
</evidence>
<dbReference type="InterPro" id="IPR025366">
    <property type="entry name" value="DUF4270"/>
</dbReference>
<gene>
    <name evidence="2" type="ORF">GCM10011532_09870</name>
</gene>
<proteinExistence type="predicted"/>
<dbReference type="Proteomes" id="UP000605733">
    <property type="component" value="Unassembled WGS sequence"/>
</dbReference>
<evidence type="ECO:0000256" key="1">
    <source>
        <dbReference type="SAM" id="SignalP"/>
    </source>
</evidence>
<accession>A0ABQ1WGB8</accession>
<reference evidence="3" key="1">
    <citation type="journal article" date="2019" name="Int. J. Syst. Evol. Microbiol.">
        <title>The Global Catalogue of Microorganisms (GCM) 10K type strain sequencing project: providing services to taxonomists for standard genome sequencing and annotation.</title>
        <authorList>
            <consortium name="The Broad Institute Genomics Platform"/>
            <consortium name="The Broad Institute Genome Sequencing Center for Infectious Disease"/>
            <person name="Wu L."/>
            <person name="Ma J."/>
        </authorList>
    </citation>
    <scope>NUCLEOTIDE SEQUENCE [LARGE SCALE GENOMIC DNA]</scope>
    <source>
        <strain evidence="3">CGMCC 1.15422</strain>
    </source>
</reference>